<dbReference type="SUPFAM" id="SSF48317">
    <property type="entry name" value="Acid phosphatase/Vanadium-dependent haloperoxidase"/>
    <property type="match status" value="1"/>
</dbReference>
<keyword evidence="4 5" id="KW-0472">Membrane</keyword>
<evidence type="ECO:0000256" key="1">
    <source>
        <dbReference type="ARBA" id="ARBA00004141"/>
    </source>
</evidence>
<dbReference type="AlphaFoldDB" id="A0A7S7NV57"/>
<dbReference type="Proteomes" id="UP000593892">
    <property type="component" value="Chromosome"/>
</dbReference>
<feature type="transmembrane region" description="Helical" evidence="5">
    <location>
        <begin position="9"/>
        <end position="28"/>
    </location>
</feature>
<gene>
    <name evidence="7" type="ORF">IRI77_10250</name>
</gene>
<reference evidence="7 8" key="1">
    <citation type="submission" date="2020-10" db="EMBL/GenBank/DDBJ databases">
        <title>Complete genome sequence of Paludibaculum fermentans P105T, a facultatively anaerobic acidobacterium capable of dissimilatory Fe(III) reduction.</title>
        <authorList>
            <person name="Dedysh S.N."/>
            <person name="Beletsky A.V."/>
            <person name="Kulichevskaya I.S."/>
            <person name="Mardanov A.V."/>
            <person name="Ravin N.V."/>
        </authorList>
    </citation>
    <scope>NUCLEOTIDE SEQUENCE [LARGE SCALE GENOMIC DNA]</scope>
    <source>
        <strain evidence="7 8">P105</strain>
    </source>
</reference>
<dbReference type="InterPro" id="IPR052185">
    <property type="entry name" value="IPC_Synthase-Related"/>
</dbReference>
<dbReference type="PANTHER" id="PTHR31310:SF7">
    <property type="entry name" value="PA-PHOSPHATASE RELATED-FAMILY PROTEIN DDB_G0268928"/>
    <property type="match status" value="1"/>
</dbReference>
<dbReference type="GO" id="GO:0016020">
    <property type="term" value="C:membrane"/>
    <property type="evidence" value="ECO:0007669"/>
    <property type="project" value="UniProtKB-SubCell"/>
</dbReference>
<protein>
    <submittedName>
        <fullName evidence="7">Phosphatase PAP2 family protein</fullName>
    </submittedName>
</protein>
<organism evidence="7 8">
    <name type="scientific">Paludibaculum fermentans</name>
    <dbReference type="NCBI Taxonomy" id="1473598"/>
    <lineage>
        <taxon>Bacteria</taxon>
        <taxon>Pseudomonadati</taxon>
        <taxon>Acidobacteriota</taxon>
        <taxon>Terriglobia</taxon>
        <taxon>Bryobacterales</taxon>
        <taxon>Bryobacteraceae</taxon>
        <taxon>Paludibaculum</taxon>
    </lineage>
</organism>
<evidence type="ECO:0000313" key="7">
    <source>
        <dbReference type="EMBL" id="QOY90311.1"/>
    </source>
</evidence>
<feature type="transmembrane region" description="Helical" evidence="5">
    <location>
        <begin position="155"/>
        <end position="172"/>
    </location>
</feature>
<dbReference type="Pfam" id="PF14378">
    <property type="entry name" value="PAP2_3"/>
    <property type="match status" value="1"/>
</dbReference>
<feature type="domain" description="Inositolphosphotransferase Aur1/Ipt1" evidence="6">
    <location>
        <begin position="98"/>
        <end position="273"/>
    </location>
</feature>
<comment type="subcellular location">
    <subcellularLocation>
        <location evidence="1">Membrane</location>
        <topology evidence="1">Multi-pass membrane protein</topology>
    </subcellularLocation>
</comment>
<sequence length="281" mass="32242">MLRFRRSELFFSAYFIYMIGVAWFRPIAPEIRTLVVTLNLSLILWFFLFAWANKQRGFVMLDHVRDFYPLPLILLAFREVGWMALPHTSRAFELYWVKWDRVLLGDWGLRRAVESLGPVIPNILEFSYLLVYGIPVYLVAVFYHHRKRERLDDAYSILLFGTLTTYALYPLFPSEPPRSVFPTADLPMMSSLRLLNLWIVGGYGIHTSVFPSGHSAAAFSAAFAVMKLLPEKPWPGRILLILATLIAVATVYGRYHFAADTVAGLFMALLALTVTAGWRRL</sequence>
<proteinExistence type="predicted"/>
<evidence type="ECO:0000256" key="2">
    <source>
        <dbReference type="ARBA" id="ARBA00022692"/>
    </source>
</evidence>
<keyword evidence="3 5" id="KW-1133">Transmembrane helix</keyword>
<feature type="transmembrane region" description="Helical" evidence="5">
    <location>
        <begin position="34"/>
        <end position="52"/>
    </location>
</feature>
<dbReference type="InterPro" id="IPR036938">
    <property type="entry name" value="PAP2/HPO_sf"/>
</dbReference>
<evidence type="ECO:0000256" key="3">
    <source>
        <dbReference type="ARBA" id="ARBA00022989"/>
    </source>
</evidence>
<keyword evidence="2 5" id="KW-0812">Transmembrane</keyword>
<evidence type="ECO:0000313" key="8">
    <source>
        <dbReference type="Proteomes" id="UP000593892"/>
    </source>
</evidence>
<evidence type="ECO:0000256" key="5">
    <source>
        <dbReference type="SAM" id="Phobius"/>
    </source>
</evidence>
<dbReference type="KEGG" id="pfer:IRI77_10250"/>
<dbReference type="PANTHER" id="PTHR31310">
    <property type="match status" value="1"/>
</dbReference>
<keyword evidence="8" id="KW-1185">Reference proteome</keyword>
<dbReference type="EMBL" id="CP063849">
    <property type="protein sequence ID" value="QOY90311.1"/>
    <property type="molecule type" value="Genomic_DNA"/>
</dbReference>
<feature type="transmembrane region" description="Helical" evidence="5">
    <location>
        <begin position="261"/>
        <end position="278"/>
    </location>
</feature>
<dbReference type="Gene3D" id="1.20.144.10">
    <property type="entry name" value="Phosphatidic acid phosphatase type 2/haloperoxidase"/>
    <property type="match status" value="1"/>
</dbReference>
<accession>A0A7S7NV57</accession>
<feature type="transmembrane region" description="Helical" evidence="5">
    <location>
        <begin position="197"/>
        <end position="226"/>
    </location>
</feature>
<name>A0A7S7NV57_PALFE</name>
<feature type="transmembrane region" description="Helical" evidence="5">
    <location>
        <begin position="126"/>
        <end position="143"/>
    </location>
</feature>
<evidence type="ECO:0000256" key="4">
    <source>
        <dbReference type="ARBA" id="ARBA00023136"/>
    </source>
</evidence>
<dbReference type="InterPro" id="IPR026841">
    <property type="entry name" value="Aur1/Ipt1"/>
</dbReference>
<feature type="transmembrane region" description="Helical" evidence="5">
    <location>
        <begin position="238"/>
        <end position="255"/>
    </location>
</feature>
<dbReference type="RefSeq" id="WP_194451976.1">
    <property type="nucleotide sequence ID" value="NZ_CP063849.1"/>
</dbReference>
<evidence type="ECO:0000259" key="6">
    <source>
        <dbReference type="Pfam" id="PF14378"/>
    </source>
</evidence>